<feature type="transmembrane region" description="Helical" evidence="1">
    <location>
        <begin position="150"/>
        <end position="169"/>
    </location>
</feature>
<feature type="transmembrane region" description="Helical" evidence="1">
    <location>
        <begin position="6"/>
        <end position="26"/>
    </location>
</feature>
<dbReference type="InterPro" id="IPR010721">
    <property type="entry name" value="UstE-like"/>
</dbReference>
<proteinExistence type="predicted"/>
<evidence type="ECO:0000313" key="2">
    <source>
        <dbReference type="EMBL" id="KIY64048.1"/>
    </source>
</evidence>
<keyword evidence="1" id="KW-0812">Transmembrane</keyword>
<keyword evidence="1" id="KW-1133">Transmembrane helix</keyword>
<keyword evidence="3" id="KW-1185">Reference proteome</keyword>
<dbReference type="PANTHER" id="PTHR32251:SF17">
    <property type="entry name" value="STEROID 5-ALPHA REDUCTASE C-TERMINAL DOMAIN-CONTAINING PROTEIN"/>
    <property type="match status" value="1"/>
</dbReference>
<feature type="transmembrane region" description="Helical" evidence="1">
    <location>
        <begin position="33"/>
        <end position="52"/>
    </location>
</feature>
<dbReference type="OrthoDB" id="67965at2759"/>
<sequence length="288" mass="32180">MTVFSRLLPTVVSAYGLQALCAAIFVPKQDERFYDISGSLGFATTAFLSLYYPSLKAKFYDGLAVTLPSLRSFAPRQLILTACLGIWTARLGSFLFMRVMKAGKDSRFDEVKTQPAKFSFFWFAQATWVLVVGLPVYLVNTLPRALHPALGIRDYAALGLIAASFAFEVTADRQKQAWRQAKEDKQHDEKFISSGLWSLSRHPNYVGEVGIWTGIWALSTATLQTPFFPRGTIGLALLSPALTYYLVRNLSGVPPLEAQAEKRWGTDPAWKAYKDKTPIFFPWINTTA</sequence>
<gene>
    <name evidence="2" type="ORF">CYLTODRAFT_425580</name>
</gene>
<evidence type="ECO:0000313" key="3">
    <source>
        <dbReference type="Proteomes" id="UP000054007"/>
    </source>
</evidence>
<accession>A0A0D7B092</accession>
<dbReference type="Gene3D" id="1.20.120.1630">
    <property type="match status" value="1"/>
</dbReference>
<dbReference type="EMBL" id="KN880657">
    <property type="protein sequence ID" value="KIY64048.1"/>
    <property type="molecule type" value="Genomic_DNA"/>
</dbReference>
<dbReference type="PANTHER" id="PTHR32251">
    <property type="entry name" value="3-OXO-5-ALPHA-STEROID 4-DEHYDROGENASE"/>
    <property type="match status" value="1"/>
</dbReference>
<protein>
    <submittedName>
        <fullName evidence="2">DUF1295-domain-containing protein</fullName>
    </submittedName>
</protein>
<evidence type="ECO:0000256" key="1">
    <source>
        <dbReference type="SAM" id="Phobius"/>
    </source>
</evidence>
<organism evidence="2 3">
    <name type="scientific">Cylindrobasidium torrendii FP15055 ss-10</name>
    <dbReference type="NCBI Taxonomy" id="1314674"/>
    <lineage>
        <taxon>Eukaryota</taxon>
        <taxon>Fungi</taxon>
        <taxon>Dikarya</taxon>
        <taxon>Basidiomycota</taxon>
        <taxon>Agaricomycotina</taxon>
        <taxon>Agaricomycetes</taxon>
        <taxon>Agaricomycetidae</taxon>
        <taxon>Agaricales</taxon>
        <taxon>Marasmiineae</taxon>
        <taxon>Physalacriaceae</taxon>
        <taxon>Cylindrobasidium</taxon>
    </lineage>
</organism>
<dbReference type="GO" id="GO:0016020">
    <property type="term" value="C:membrane"/>
    <property type="evidence" value="ECO:0007669"/>
    <property type="project" value="TreeGrafter"/>
</dbReference>
<feature type="transmembrane region" description="Helical" evidence="1">
    <location>
        <begin position="118"/>
        <end position="138"/>
    </location>
</feature>
<feature type="transmembrane region" description="Helical" evidence="1">
    <location>
        <begin position="78"/>
        <end position="97"/>
    </location>
</feature>
<dbReference type="AlphaFoldDB" id="A0A0D7B092"/>
<dbReference type="Proteomes" id="UP000054007">
    <property type="component" value="Unassembled WGS sequence"/>
</dbReference>
<reference evidence="2 3" key="1">
    <citation type="journal article" date="2015" name="Fungal Genet. Biol.">
        <title>Evolution of novel wood decay mechanisms in Agaricales revealed by the genome sequences of Fistulina hepatica and Cylindrobasidium torrendii.</title>
        <authorList>
            <person name="Floudas D."/>
            <person name="Held B.W."/>
            <person name="Riley R."/>
            <person name="Nagy L.G."/>
            <person name="Koehler G."/>
            <person name="Ransdell A.S."/>
            <person name="Younus H."/>
            <person name="Chow J."/>
            <person name="Chiniquy J."/>
            <person name="Lipzen A."/>
            <person name="Tritt A."/>
            <person name="Sun H."/>
            <person name="Haridas S."/>
            <person name="LaButti K."/>
            <person name="Ohm R.A."/>
            <person name="Kues U."/>
            <person name="Blanchette R.A."/>
            <person name="Grigoriev I.V."/>
            <person name="Minto R.E."/>
            <person name="Hibbett D.S."/>
        </authorList>
    </citation>
    <scope>NUCLEOTIDE SEQUENCE [LARGE SCALE GENOMIC DNA]</scope>
    <source>
        <strain evidence="2 3">FP15055 ss-10</strain>
    </source>
</reference>
<name>A0A0D7B092_9AGAR</name>
<dbReference type="Pfam" id="PF06966">
    <property type="entry name" value="DUF1295"/>
    <property type="match status" value="1"/>
</dbReference>
<keyword evidence="1" id="KW-0472">Membrane</keyword>